<dbReference type="InterPro" id="IPR009003">
    <property type="entry name" value="Peptidase_S1_PA"/>
</dbReference>
<dbReference type="PROSITE" id="PS50240">
    <property type="entry name" value="TRYPSIN_DOM"/>
    <property type="match status" value="1"/>
</dbReference>
<evidence type="ECO:0000259" key="5">
    <source>
        <dbReference type="PROSITE" id="PS50240"/>
    </source>
</evidence>
<dbReference type="PANTHER" id="PTHR24256">
    <property type="entry name" value="TRYPTASE-RELATED"/>
    <property type="match status" value="1"/>
</dbReference>
<dbReference type="InterPro" id="IPR001254">
    <property type="entry name" value="Trypsin_dom"/>
</dbReference>
<feature type="compositionally biased region" description="Polar residues" evidence="4">
    <location>
        <begin position="1"/>
        <end position="19"/>
    </location>
</feature>
<dbReference type="SUPFAM" id="SSF50494">
    <property type="entry name" value="Trypsin-like serine proteases"/>
    <property type="match status" value="1"/>
</dbReference>
<dbReference type="RefSeq" id="XP_013773754.1">
    <property type="nucleotide sequence ID" value="XM_013918300.2"/>
</dbReference>
<feature type="domain" description="Peptidase S1" evidence="5">
    <location>
        <begin position="213"/>
        <end position="450"/>
    </location>
</feature>
<evidence type="ECO:0000256" key="4">
    <source>
        <dbReference type="SAM" id="MobiDB-lite"/>
    </source>
</evidence>
<keyword evidence="1" id="KW-0732">Signal</keyword>
<evidence type="ECO:0000256" key="2">
    <source>
        <dbReference type="ARBA" id="ARBA00023157"/>
    </source>
</evidence>
<dbReference type="GeneID" id="106458756"/>
<proteinExistence type="inferred from homology"/>
<dbReference type="Gene3D" id="2.40.10.10">
    <property type="entry name" value="Trypsin-like serine proteases"/>
    <property type="match status" value="1"/>
</dbReference>
<keyword evidence="2" id="KW-1015">Disulfide bond</keyword>
<name>A0ABM1B2Z9_LIMPO</name>
<dbReference type="InterPro" id="IPR043504">
    <property type="entry name" value="Peptidase_S1_PA_chymotrypsin"/>
</dbReference>
<evidence type="ECO:0000313" key="8">
    <source>
        <dbReference type="RefSeq" id="XP_013773754.1"/>
    </source>
</evidence>
<organism evidence="7 8">
    <name type="scientific">Limulus polyphemus</name>
    <name type="common">Atlantic horseshoe crab</name>
    <dbReference type="NCBI Taxonomy" id="6850"/>
    <lineage>
        <taxon>Eukaryota</taxon>
        <taxon>Metazoa</taxon>
        <taxon>Ecdysozoa</taxon>
        <taxon>Arthropoda</taxon>
        <taxon>Chelicerata</taxon>
        <taxon>Merostomata</taxon>
        <taxon>Xiphosura</taxon>
        <taxon>Limulidae</taxon>
        <taxon>Limulus</taxon>
    </lineage>
</organism>
<dbReference type="InterPro" id="IPR051487">
    <property type="entry name" value="Ser/Thr_Proteases_Immune/Dev"/>
</dbReference>
<dbReference type="SMART" id="SM00020">
    <property type="entry name" value="Tryp_SPc"/>
    <property type="match status" value="1"/>
</dbReference>
<reference evidence="8" key="1">
    <citation type="submission" date="2025-08" db="UniProtKB">
        <authorList>
            <consortium name="RefSeq"/>
        </authorList>
    </citation>
    <scope>IDENTIFICATION</scope>
    <source>
        <tissue evidence="8">Muscle</tissue>
    </source>
</reference>
<evidence type="ECO:0000313" key="7">
    <source>
        <dbReference type="Proteomes" id="UP000694941"/>
    </source>
</evidence>
<gene>
    <name evidence="8" type="primary">LOC106458756</name>
</gene>
<feature type="domain" description="Clip" evidence="6">
    <location>
        <begin position="123"/>
        <end position="168"/>
    </location>
</feature>
<accession>A0ABM1B2Z9</accession>
<protein>
    <submittedName>
        <fullName evidence="8">Clotting factor B-like isoform X1</fullName>
    </submittedName>
</protein>
<feature type="compositionally biased region" description="Low complexity" evidence="4">
    <location>
        <begin position="198"/>
        <end position="209"/>
    </location>
</feature>
<comment type="similarity">
    <text evidence="3">Belongs to the peptidase S1 family. CLIP subfamily.</text>
</comment>
<sequence>MGWNVTTESTEHVNSTSLNPGFVKRSPTNSHRMTLLALLVSLLALQSEGCALGAGRVSKARVNRPFWQPGFDQLDTNHNHFKTFRSITIVPLIVRAVKQIRVNRRDLFFYPYDPNDSTVGGNACSNSFGQFGVCLSLRKCWSKIGVVNLNIFNNNQCGWLAGERIVCCPNSIVTLGFLPFLPTKKPQHKVTPTPPQVSTESSTISPITTPDVLKPGSDEVFECGAAEPILAGTWPWTVRFSESDSNVLCQGTLLTRRHVVTVASCVELYRQTPEKLRVVVGRKTLENEVLSIDIHPDRELNSNFNVALMQLKNPISFDENALSICLPSSNTSSSSFQDKPALFAGFNQKAGDVNVNSVQVTAIVKKGNECNPTKSQTKNGGDETQFCLTSDNPRTDCQHIPGSIAMAVDNERRWIILGIRSEEFQCNKEVFQPVFNGIDLYQDWFQRVLDIS</sequence>
<evidence type="ECO:0000256" key="3">
    <source>
        <dbReference type="ARBA" id="ARBA00024195"/>
    </source>
</evidence>
<feature type="region of interest" description="Disordered" evidence="4">
    <location>
        <begin position="188"/>
        <end position="209"/>
    </location>
</feature>
<dbReference type="Pfam" id="PF00089">
    <property type="entry name" value="Trypsin"/>
    <property type="match status" value="1"/>
</dbReference>
<feature type="region of interest" description="Disordered" evidence="4">
    <location>
        <begin position="1"/>
        <end position="24"/>
    </location>
</feature>
<dbReference type="InterPro" id="IPR022700">
    <property type="entry name" value="CLIP"/>
</dbReference>
<dbReference type="PROSITE" id="PS51888">
    <property type="entry name" value="CLIP"/>
    <property type="match status" value="1"/>
</dbReference>
<evidence type="ECO:0000256" key="1">
    <source>
        <dbReference type="ARBA" id="ARBA00022729"/>
    </source>
</evidence>
<dbReference type="Proteomes" id="UP000694941">
    <property type="component" value="Unplaced"/>
</dbReference>
<keyword evidence="7" id="KW-1185">Reference proteome</keyword>
<evidence type="ECO:0000259" key="6">
    <source>
        <dbReference type="PROSITE" id="PS51888"/>
    </source>
</evidence>